<protein>
    <submittedName>
        <fullName evidence="1">Uncharacterized protein</fullName>
    </submittedName>
</protein>
<accession>A0A9P4NUE3</accession>
<organism evidence="1 2">
    <name type="scientific">Tothia fuscella</name>
    <dbReference type="NCBI Taxonomy" id="1048955"/>
    <lineage>
        <taxon>Eukaryota</taxon>
        <taxon>Fungi</taxon>
        <taxon>Dikarya</taxon>
        <taxon>Ascomycota</taxon>
        <taxon>Pezizomycotina</taxon>
        <taxon>Dothideomycetes</taxon>
        <taxon>Pleosporomycetidae</taxon>
        <taxon>Venturiales</taxon>
        <taxon>Cylindrosympodiaceae</taxon>
        <taxon>Tothia</taxon>
    </lineage>
</organism>
<dbReference type="AlphaFoldDB" id="A0A9P4NUE3"/>
<name>A0A9P4NUE3_9PEZI</name>
<evidence type="ECO:0000313" key="2">
    <source>
        <dbReference type="Proteomes" id="UP000800235"/>
    </source>
</evidence>
<reference evidence="1" key="1">
    <citation type="journal article" date="2020" name="Stud. Mycol.">
        <title>101 Dothideomycetes genomes: a test case for predicting lifestyles and emergence of pathogens.</title>
        <authorList>
            <person name="Haridas S."/>
            <person name="Albert R."/>
            <person name="Binder M."/>
            <person name="Bloem J."/>
            <person name="Labutti K."/>
            <person name="Salamov A."/>
            <person name="Andreopoulos B."/>
            <person name="Baker S."/>
            <person name="Barry K."/>
            <person name="Bills G."/>
            <person name="Bluhm B."/>
            <person name="Cannon C."/>
            <person name="Castanera R."/>
            <person name="Culley D."/>
            <person name="Daum C."/>
            <person name="Ezra D."/>
            <person name="Gonzalez J."/>
            <person name="Henrissat B."/>
            <person name="Kuo A."/>
            <person name="Liang C."/>
            <person name="Lipzen A."/>
            <person name="Lutzoni F."/>
            <person name="Magnuson J."/>
            <person name="Mondo S."/>
            <person name="Nolan M."/>
            <person name="Ohm R."/>
            <person name="Pangilinan J."/>
            <person name="Park H.-J."/>
            <person name="Ramirez L."/>
            <person name="Alfaro M."/>
            <person name="Sun H."/>
            <person name="Tritt A."/>
            <person name="Yoshinaga Y."/>
            <person name="Zwiers L.-H."/>
            <person name="Turgeon B."/>
            <person name="Goodwin S."/>
            <person name="Spatafora J."/>
            <person name="Crous P."/>
            <person name="Grigoriev I."/>
        </authorList>
    </citation>
    <scope>NUCLEOTIDE SEQUENCE</scope>
    <source>
        <strain evidence="1">CBS 130266</strain>
    </source>
</reference>
<sequence length="177" mass="20355">MSVLLQTERRNRLAKGRRRQREIKACLRAGRRRRSQVKGWSREKSVFSTFHLGIVVLRRHGRRNWCKKVGVGDFGSKERFGGGARWKFGRKPAQNMTAPNVRIRTVKRESIWSGCVVIAEPDRVSIFLAVLFDCSIEVRLMRLQCKSSLTFPSLISRSNVAPDLIWGQSWEQGADDL</sequence>
<dbReference type="Proteomes" id="UP000800235">
    <property type="component" value="Unassembled WGS sequence"/>
</dbReference>
<dbReference type="EMBL" id="MU007029">
    <property type="protein sequence ID" value="KAF2431792.1"/>
    <property type="molecule type" value="Genomic_DNA"/>
</dbReference>
<comment type="caution">
    <text evidence="1">The sequence shown here is derived from an EMBL/GenBank/DDBJ whole genome shotgun (WGS) entry which is preliminary data.</text>
</comment>
<gene>
    <name evidence="1" type="ORF">EJ08DRAFT_164465</name>
</gene>
<proteinExistence type="predicted"/>
<keyword evidence="2" id="KW-1185">Reference proteome</keyword>
<evidence type="ECO:0000313" key="1">
    <source>
        <dbReference type="EMBL" id="KAF2431792.1"/>
    </source>
</evidence>